<name>A0ABQ1J660_9PROT</name>
<reference evidence="4" key="1">
    <citation type="journal article" date="2019" name="Int. J. Syst. Evol. Microbiol.">
        <title>The Global Catalogue of Microorganisms (GCM) 10K type strain sequencing project: providing services to taxonomists for standard genome sequencing and annotation.</title>
        <authorList>
            <consortium name="The Broad Institute Genomics Platform"/>
            <consortium name="The Broad Institute Genome Sequencing Center for Infectious Disease"/>
            <person name="Wu L."/>
            <person name="Ma J."/>
        </authorList>
    </citation>
    <scope>NUCLEOTIDE SEQUENCE [LARGE SCALE GENOMIC DNA]</scope>
    <source>
        <strain evidence="4">CGMCC 1.10188</strain>
    </source>
</reference>
<dbReference type="PANTHER" id="PTHR34957">
    <property type="entry name" value="NUCLEAR TRANSPORT FACTOR 2 (NTF2) FAMILY PROTEIN"/>
    <property type="match status" value="1"/>
</dbReference>
<dbReference type="Proteomes" id="UP000603352">
    <property type="component" value="Unassembled WGS sequence"/>
</dbReference>
<dbReference type="EMBL" id="BMDZ01000089">
    <property type="protein sequence ID" value="GGB59787.1"/>
    <property type="molecule type" value="Genomic_DNA"/>
</dbReference>
<dbReference type="PANTHER" id="PTHR34957:SF1">
    <property type="entry name" value="NUCLEAR TRANSPORT FACTOR 2 (NTF2) FAMILY PROTEIN"/>
    <property type="match status" value="1"/>
</dbReference>
<protein>
    <recommendedName>
        <fullName evidence="2">SnoaL-like domain-containing protein</fullName>
    </recommendedName>
</protein>
<evidence type="ECO:0000256" key="1">
    <source>
        <dbReference type="SAM" id="MobiDB-lite"/>
    </source>
</evidence>
<accession>A0ABQ1J660</accession>
<evidence type="ECO:0000259" key="2">
    <source>
        <dbReference type="Pfam" id="PF13474"/>
    </source>
</evidence>
<keyword evidence="4" id="KW-1185">Reference proteome</keyword>
<proteinExistence type="predicted"/>
<organism evidence="3 4">
    <name type="scientific">Tistrella bauzanensis</name>
    <dbReference type="NCBI Taxonomy" id="657419"/>
    <lineage>
        <taxon>Bacteria</taxon>
        <taxon>Pseudomonadati</taxon>
        <taxon>Pseudomonadota</taxon>
        <taxon>Alphaproteobacteria</taxon>
        <taxon>Geminicoccales</taxon>
        <taxon>Geminicoccaceae</taxon>
        <taxon>Tistrella</taxon>
    </lineage>
</organism>
<dbReference type="InterPro" id="IPR032710">
    <property type="entry name" value="NTF2-like_dom_sf"/>
</dbReference>
<sequence length="143" mass="15499">MTDDTDSRRRADLQAVMTAHAAFYQAFIDRNFGAMTAAWAARLPIACIHPGWGALVGHEAVMTSWRAILANPNAPAVTVDLVDLAVLGDLARVIAYERINDAVLIATNLLAREDGGWKLIHHQSGPTPPPTEYASPVPPHRLN</sequence>
<dbReference type="InterPro" id="IPR037401">
    <property type="entry name" value="SnoaL-like"/>
</dbReference>
<feature type="domain" description="SnoaL-like" evidence="2">
    <location>
        <begin position="16"/>
        <end position="124"/>
    </location>
</feature>
<gene>
    <name evidence="3" type="ORF">GCM10011505_45670</name>
</gene>
<dbReference type="Gene3D" id="3.10.450.50">
    <property type="match status" value="1"/>
</dbReference>
<feature type="region of interest" description="Disordered" evidence="1">
    <location>
        <begin position="120"/>
        <end position="143"/>
    </location>
</feature>
<evidence type="ECO:0000313" key="4">
    <source>
        <dbReference type="Proteomes" id="UP000603352"/>
    </source>
</evidence>
<dbReference type="Pfam" id="PF13474">
    <property type="entry name" value="SnoaL_3"/>
    <property type="match status" value="1"/>
</dbReference>
<evidence type="ECO:0000313" key="3">
    <source>
        <dbReference type="EMBL" id="GGB59787.1"/>
    </source>
</evidence>
<dbReference type="SUPFAM" id="SSF54427">
    <property type="entry name" value="NTF2-like"/>
    <property type="match status" value="1"/>
</dbReference>
<dbReference type="RefSeq" id="WP_188582308.1">
    <property type="nucleotide sequence ID" value="NZ_BMDZ01000089.1"/>
</dbReference>
<comment type="caution">
    <text evidence="3">The sequence shown here is derived from an EMBL/GenBank/DDBJ whole genome shotgun (WGS) entry which is preliminary data.</text>
</comment>
<feature type="compositionally biased region" description="Pro residues" evidence="1">
    <location>
        <begin position="126"/>
        <end position="143"/>
    </location>
</feature>